<keyword evidence="1" id="KW-1133">Transmembrane helix</keyword>
<dbReference type="Pfam" id="PF19455">
    <property type="entry name" value="DUF5993"/>
    <property type="match status" value="1"/>
</dbReference>
<name>A0A246WQ87_9BURK</name>
<comment type="caution">
    <text evidence="2">The sequence shown here is derived from an EMBL/GenBank/DDBJ whole genome shotgun (WGS) entry which is preliminary data.</text>
</comment>
<protein>
    <submittedName>
        <fullName evidence="2">Uncharacterized protein</fullName>
    </submittedName>
</protein>
<accession>A0A246WQ87</accession>
<organism evidence="2 3">
    <name type="scientific">Herbaspirillum robiniae</name>
    <dbReference type="NCBI Taxonomy" id="2014887"/>
    <lineage>
        <taxon>Bacteria</taxon>
        <taxon>Pseudomonadati</taxon>
        <taxon>Pseudomonadota</taxon>
        <taxon>Betaproteobacteria</taxon>
        <taxon>Burkholderiales</taxon>
        <taxon>Oxalobacteraceae</taxon>
        <taxon>Herbaspirillum</taxon>
    </lineage>
</organism>
<feature type="transmembrane region" description="Helical" evidence="1">
    <location>
        <begin position="38"/>
        <end position="61"/>
    </location>
</feature>
<dbReference type="EMBL" id="NJGU01000007">
    <property type="protein sequence ID" value="OWY28542.1"/>
    <property type="molecule type" value="Genomic_DNA"/>
</dbReference>
<sequence length="63" mass="7176">MRTWIKTKAFPMFMYLPFLLALFAVLGIAAGWKGFSYAMWLATLCVTLWSFSFHATSALTLSF</sequence>
<reference evidence="2 3" key="1">
    <citation type="submission" date="2017-06" db="EMBL/GenBank/DDBJ databases">
        <title>Herbaspirillum phytohormonus sp. nov., isolated from the root nodule of Robinia pseudoacacia in lead-zinc mine.</title>
        <authorList>
            <person name="Fan M."/>
            <person name="Lin Y."/>
        </authorList>
    </citation>
    <scope>NUCLEOTIDE SEQUENCE [LARGE SCALE GENOMIC DNA]</scope>
    <source>
        <strain evidence="2 3">HZ10</strain>
    </source>
</reference>
<proteinExistence type="predicted"/>
<evidence type="ECO:0000313" key="2">
    <source>
        <dbReference type="EMBL" id="OWY28542.1"/>
    </source>
</evidence>
<gene>
    <name evidence="2" type="ORF">CEJ42_15040</name>
</gene>
<evidence type="ECO:0000313" key="3">
    <source>
        <dbReference type="Proteomes" id="UP000197596"/>
    </source>
</evidence>
<dbReference type="AlphaFoldDB" id="A0A246WQ87"/>
<feature type="transmembrane region" description="Helical" evidence="1">
    <location>
        <begin position="12"/>
        <end position="32"/>
    </location>
</feature>
<evidence type="ECO:0000256" key="1">
    <source>
        <dbReference type="SAM" id="Phobius"/>
    </source>
</evidence>
<keyword evidence="1" id="KW-0472">Membrane</keyword>
<dbReference type="InterPro" id="IPR046035">
    <property type="entry name" value="DUF5993"/>
</dbReference>
<keyword evidence="1" id="KW-0812">Transmembrane</keyword>
<dbReference type="Proteomes" id="UP000197596">
    <property type="component" value="Unassembled WGS sequence"/>
</dbReference>